<keyword evidence="6" id="KW-1185">Reference proteome</keyword>
<dbReference type="InterPro" id="IPR036388">
    <property type="entry name" value="WH-like_DNA-bd_sf"/>
</dbReference>
<gene>
    <name evidence="5" type="ORF">DCMF_07170</name>
</gene>
<evidence type="ECO:0000256" key="1">
    <source>
        <dbReference type="ARBA" id="ARBA00023015"/>
    </source>
</evidence>
<dbReference type="PANTHER" id="PTHR43537">
    <property type="entry name" value="TRANSCRIPTIONAL REGULATOR, GNTR FAMILY"/>
    <property type="match status" value="1"/>
</dbReference>
<dbReference type="InterPro" id="IPR036390">
    <property type="entry name" value="WH_DNA-bd_sf"/>
</dbReference>
<dbReference type="Gene3D" id="1.10.10.10">
    <property type="entry name" value="Winged helix-like DNA-binding domain superfamily/Winged helix DNA-binding domain"/>
    <property type="match status" value="1"/>
</dbReference>
<dbReference type="CDD" id="cd07377">
    <property type="entry name" value="WHTH_GntR"/>
    <property type="match status" value="1"/>
</dbReference>
<evidence type="ECO:0000313" key="6">
    <source>
        <dbReference type="Proteomes" id="UP000323521"/>
    </source>
</evidence>
<evidence type="ECO:0000313" key="5">
    <source>
        <dbReference type="EMBL" id="ATW24593.1"/>
    </source>
</evidence>
<dbReference type="Pfam" id="PF07729">
    <property type="entry name" value="FCD"/>
    <property type="match status" value="1"/>
</dbReference>
<dbReference type="SMART" id="SM00345">
    <property type="entry name" value="HTH_GNTR"/>
    <property type="match status" value="1"/>
</dbReference>
<dbReference type="InterPro" id="IPR000524">
    <property type="entry name" value="Tscrpt_reg_HTH_GntR"/>
</dbReference>
<dbReference type="SMART" id="SM00895">
    <property type="entry name" value="FCD"/>
    <property type="match status" value="1"/>
</dbReference>
<dbReference type="InterPro" id="IPR011711">
    <property type="entry name" value="GntR_C"/>
</dbReference>
<dbReference type="InterPro" id="IPR008920">
    <property type="entry name" value="TF_FadR/GntR_C"/>
</dbReference>
<accession>A0A3G1KQ42</accession>
<keyword evidence="1" id="KW-0805">Transcription regulation</keyword>
<keyword evidence="3" id="KW-0804">Transcription</keyword>
<dbReference type="GO" id="GO:0003677">
    <property type="term" value="F:DNA binding"/>
    <property type="evidence" value="ECO:0007669"/>
    <property type="project" value="UniProtKB-KW"/>
</dbReference>
<sequence length="273" mass="32148">MGFPKDERDADFFSFHLIENLVKYFVYHMHNLIYYEVNLLDEKSLKIEKIPITRTEVFEKMYTAIISGYFKPGDRLVERDLSHILGVSRTPIREVLRELERLNLVKSEPYKGVFVNIVTIKEANDIFVVRKNMEGLATRLCVENITEEILENLDKNLLSYREALKTNDVQRMLELDDDFHSIIYNATNNNILISMIHNLRTMISYFRVYSLPTRQKETYQEHEDVFRAIKSKDADLAEKAIQDHIAAFWVEVKHHINKANQANFNDHPSMCSK</sequence>
<feature type="domain" description="HTH gntR-type" evidence="4">
    <location>
        <begin position="51"/>
        <end position="118"/>
    </location>
</feature>
<dbReference type="GO" id="GO:0003700">
    <property type="term" value="F:DNA-binding transcription factor activity"/>
    <property type="evidence" value="ECO:0007669"/>
    <property type="project" value="InterPro"/>
</dbReference>
<protein>
    <recommendedName>
        <fullName evidence="4">HTH gntR-type domain-containing protein</fullName>
    </recommendedName>
</protein>
<name>A0A3G1KQ42_FORW1</name>
<proteinExistence type="predicted"/>
<dbReference type="KEGG" id="fwa:DCMF_07170"/>
<dbReference type="PROSITE" id="PS50949">
    <property type="entry name" value="HTH_GNTR"/>
    <property type="match status" value="1"/>
</dbReference>
<organism evidence="5 6">
    <name type="scientific">Formimonas warabiya</name>
    <dbReference type="NCBI Taxonomy" id="1761012"/>
    <lineage>
        <taxon>Bacteria</taxon>
        <taxon>Bacillati</taxon>
        <taxon>Bacillota</taxon>
        <taxon>Clostridia</taxon>
        <taxon>Eubacteriales</taxon>
        <taxon>Peptococcaceae</taxon>
        <taxon>Candidatus Formimonas</taxon>
    </lineage>
</organism>
<reference evidence="5 6" key="1">
    <citation type="submission" date="2016-10" db="EMBL/GenBank/DDBJ databases">
        <title>Complete Genome Sequence of Peptococcaceae strain DCMF.</title>
        <authorList>
            <person name="Edwards R.J."/>
            <person name="Holland S.I."/>
            <person name="Deshpande N.P."/>
            <person name="Wong Y.K."/>
            <person name="Ertan H."/>
            <person name="Manefield M."/>
            <person name="Russell T.L."/>
            <person name="Lee M.J."/>
        </authorList>
    </citation>
    <scope>NUCLEOTIDE SEQUENCE [LARGE SCALE GENOMIC DNA]</scope>
    <source>
        <strain evidence="5 6">DCMF</strain>
    </source>
</reference>
<dbReference type="PANTHER" id="PTHR43537:SF24">
    <property type="entry name" value="GLUCONATE OPERON TRANSCRIPTIONAL REPRESSOR"/>
    <property type="match status" value="1"/>
</dbReference>
<keyword evidence="2" id="KW-0238">DNA-binding</keyword>
<dbReference type="OrthoDB" id="9781630at2"/>
<dbReference type="Pfam" id="PF00392">
    <property type="entry name" value="GntR"/>
    <property type="match status" value="1"/>
</dbReference>
<dbReference type="SUPFAM" id="SSF46785">
    <property type="entry name" value="Winged helix' DNA-binding domain"/>
    <property type="match status" value="1"/>
</dbReference>
<evidence type="ECO:0000259" key="4">
    <source>
        <dbReference type="PROSITE" id="PS50949"/>
    </source>
</evidence>
<dbReference type="SUPFAM" id="SSF48008">
    <property type="entry name" value="GntR ligand-binding domain-like"/>
    <property type="match status" value="1"/>
</dbReference>
<evidence type="ECO:0000256" key="2">
    <source>
        <dbReference type="ARBA" id="ARBA00023125"/>
    </source>
</evidence>
<evidence type="ECO:0000256" key="3">
    <source>
        <dbReference type="ARBA" id="ARBA00023163"/>
    </source>
</evidence>
<dbReference type="Proteomes" id="UP000323521">
    <property type="component" value="Chromosome"/>
</dbReference>
<dbReference type="EMBL" id="CP017634">
    <property type="protein sequence ID" value="ATW24593.1"/>
    <property type="molecule type" value="Genomic_DNA"/>
</dbReference>
<dbReference type="Gene3D" id="1.20.120.530">
    <property type="entry name" value="GntR ligand-binding domain-like"/>
    <property type="match status" value="1"/>
</dbReference>
<dbReference type="AlphaFoldDB" id="A0A3G1KQ42"/>